<protein>
    <submittedName>
        <fullName evidence="2">Uncharacterized protein</fullName>
    </submittedName>
</protein>
<evidence type="ECO:0000313" key="2">
    <source>
        <dbReference type="EMBL" id="GAQ91400.1"/>
    </source>
</evidence>
<sequence>MDSRPIRYSRGISTIVTSYTALAEELARRFLLEREKKELLQQLRGVEKERDAALEENEQLRAELRRASELNSETERLIRELGTLKRCASEAEARKHLAVGHHQIAKEHYKWLMQQHQQEVADLKRQLNKARDWLKLGV</sequence>
<feature type="coiled-coil region" evidence="1">
    <location>
        <begin position="22"/>
        <end position="80"/>
    </location>
</feature>
<feature type="coiled-coil region" evidence="1">
    <location>
        <begin position="106"/>
        <end position="133"/>
    </location>
</feature>
<keyword evidence="3" id="KW-1185">Reference proteome</keyword>
<reference evidence="2 3" key="1">
    <citation type="journal article" date="2014" name="Nat. Commun.">
        <title>Klebsormidium flaccidum genome reveals primary factors for plant terrestrial adaptation.</title>
        <authorList>
            <person name="Hori K."/>
            <person name="Maruyama F."/>
            <person name="Fujisawa T."/>
            <person name="Togashi T."/>
            <person name="Yamamoto N."/>
            <person name="Seo M."/>
            <person name="Sato S."/>
            <person name="Yamada T."/>
            <person name="Mori H."/>
            <person name="Tajima N."/>
            <person name="Moriyama T."/>
            <person name="Ikeuchi M."/>
            <person name="Watanabe M."/>
            <person name="Wada H."/>
            <person name="Kobayashi K."/>
            <person name="Saito M."/>
            <person name="Masuda T."/>
            <person name="Sasaki-Sekimoto Y."/>
            <person name="Mashiguchi K."/>
            <person name="Awai K."/>
            <person name="Shimojima M."/>
            <person name="Masuda S."/>
            <person name="Iwai M."/>
            <person name="Nobusawa T."/>
            <person name="Narise T."/>
            <person name="Kondo S."/>
            <person name="Saito H."/>
            <person name="Sato R."/>
            <person name="Murakawa M."/>
            <person name="Ihara Y."/>
            <person name="Oshima-Yamada Y."/>
            <person name="Ohtaka K."/>
            <person name="Satoh M."/>
            <person name="Sonobe K."/>
            <person name="Ishii M."/>
            <person name="Ohtani R."/>
            <person name="Kanamori-Sato M."/>
            <person name="Honoki R."/>
            <person name="Miyazaki D."/>
            <person name="Mochizuki H."/>
            <person name="Umetsu J."/>
            <person name="Higashi K."/>
            <person name="Shibata D."/>
            <person name="Kamiya Y."/>
            <person name="Sato N."/>
            <person name="Nakamura Y."/>
            <person name="Tabata S."/>
            <person name="Ida S."/>
            <person name="Kurokawa K."/>
            <person name="Ohta H."/>
        </authorList>
    </citation>
    <scope>NUCLEOTIDE SEQUENCE [LARGE SCALE GENOMIC DNA]</scope>
    <source>
        <strain evidence="2 3">NIES-2285</strain>
    </source>
</reference>
<name>A0A1Y1IKK9_KLENI</name>
<proteinExistence type="predicted"/>
<evidence type="ECO:0000313" key="3">
    <source>
        <dbReference type="Proteomes" id="UP000054558"/>
    </source>
</evidence>
<gene>
    <name evidence="2" type="ORF">KFL_007780080</name>
</gene>
<keyword evidence="1" id="KW-0175">Coiled coil</keyword>
<evidence type="ECO:0000256" key="1">
    <source>
        <dbReference type="SAM" id="Coils"/>
    </source>
</evidence>
<dbReference type="Proteomes" id="UP000054558">
    <property type="component" value="Unassembled WGS sequence"/>
</dbReference>
<dbReference type="EMBL" id="DF237727">
    <property type="protein sequence ID" value="GAQ91400.1"/>
    <property type="molecule type" value="Genomic_DNA"/>
</dbReference>
<organism evidence="2 3">
    <name type="scientific">Klebsormidium nitens</name>
    <name type="common">Green alga</name>
    <name type="synonym">Ulothrix nitens</name>
    <dbReference type="NCBI Taxonomy" id="105231"/>
    <lineage>
        <taxon>Eukaryota</taxon>
        <taxon>Viridiplantae</taxon>
        <taxon>Streptophyta</taxon>
        <taxon>Klebsormidiophyceae</taxon>
        <taxon>Klebsormidiales</taxon>
        <taxon>Klebsormidiaceae</taxon>
        <taxon>Klebsormidium</taxon>
    </lineage>
</organism>
<accession>A0A1Y1IKK9</accession>
<dbReference type="AlphaFoldDB" id="A0A1Y1IKK9"/>